<dbReference type="OrthoDB" id="3565383at2759"/>
<dbReference type="PANTHER" id="PTHR24148">
    <property type="entry name" value="ANKYRIN REPEAT DOMAIN-CONTAINING PROTEIN 39 HOMOLOG-RELATED"/>
    <property type="match status" value="1"/>
</dbReference>
<evidence type="ECO:0000313" key="2">
    <source>
        <dbReference type="Proteomes" id="UP000070700"/>
    </source>
</evidence>
<name>A0A132B9M8_MOLSC</name>
<organism evidence="1 2">
    <name type="scientific">Mollisia scopiformis</name>
    <name type="common">Conifer needle endophyte fungus</name>
    <name type="synonym">Phialocephala scopiformis</name>
    <dbReference type="NCBI Taxonomy" id="149040"/>
    <lineage>
        <taxon>Eukaryota</taxon>
        <taxon>Fungi</taxon>
        <taxon>Dikarya</taxon>
        <taxon>Ascomycota</taxon>
        <taxon>Pezizomycotina</taxon>
        <taxon>Leotiomycetes</taxon>
        <taxon>Helotiales</taxon>
        <taxon>Mollisiaceae</taxon>
        <taxon>Mollisia</taxon>
    </lineage>
</organism>
<protein>
    <submittedName>
        <fullName evidence="1">Uncharacterized protein</fullName>
    </submittedName>
</protein>
<dbReference type="KEGG" id="psco:LY89DRAFT_741406"/>
<dbReference type="InterPro" id="IPR052895">
    <property type="entry name" value="HetReg/Transcr_Mod"/>
</dbReference>
<dbReference type="PANTHER" id="PTHR24148:SF64">
    <property type="entry name" value="HETEROKARYON INCOMPATIBILITY DOMAIN-CONTAINING PROTEIN"/>
    <property type="match status" value="1"/>
</dbReference>
<reference evidence="1 2" key="1">
    <citation type="submission" date="2015-10" db="EMBL/GenBank/DDBJ databases">
        <title>Full genome of DAOMC 229536 Phialocephala scopiformis, a fungal endophyte of spruce producing the potent anti-insectan compound rugulosin.</title>
        <authorList>
            <consortium name="DOE Joint Genome Institute"/>
            <person name="Walker A.K."/>
            <person name="Frasz S.L."/>
            <person name="Seifert K.A."/>
            <person name="Miller J.D."/>
            <person name="Mondo S.J."/>
            <person name="Labutti K."/>
            <person name="Lipzen A."/>
            <person name="Dockter R."/>
            <person name="Kennedy M."/>
            <person name="Grigoriev I.V."/>
            <person name="Spatafora J.W."/>
        </authorList>
    </citation>
    <scope>NUCLEOTIDE SEQUENCE [LARGE SCALE GENOMIC DNA]</scope>
    <source>
        <strain evidence="1 2">CBS 120377</strain>
    </source>
</reference>
<dbReference type="InParanoid" id="A0A132B9M8"/>
<gene>
    <name evidence="1" type="ORF">LY89DRAFT_741406</name>
</gene>
<dbReference type="RefSeq" id="XP_018063467.1">
    <property type="nucleotide sequence ID" value="XM_018220706.1"/>
</dbReference>
<evidence type="ECO:0000313" key="1">
    <source>
        <dbReference type="EMBL" id="KUJ09112.1"/>
    </source>
</evidence>
<dbReference type="GeneID" id="28830432"/>
<dbReference type="Proteomes" id="UP000070700">
    <property type="component" value="Unassembled WGS sequence"/>
</dbReference>
<dbReference type="STRING" id="149040.A0A132B9M8"/>
<proteinExistence type="predicted"/>
<accession>A0A132B9M8</accession>
<sequence length="310" mass="35476">MADLIMIYHGGAWGCNMSPPEFHRRSSQSGSCWGDCQVCLFSVAPTEFFEAVDRAVGLLEAKVEFESQPGQFADLLRNLRGAYLCEASDSRDLVYALFGFSAHSYGVYPEYGPGITIQGVFRQLACKVISYNRNLDILETAYRTRRPSRRLKRLPVDHELPSWVPDWRNKQGFSILRRFEKQRPSFETKMIFSFQTDATARRHRILQVRGIFHEFLGRETFGRRPQRFISDGLGEIRTMGSAKEGDEVWMLHGADILFIFRRPSGGKYLELVGEVVDLYVKVPPKPRLPTEELDKLVENNDPSVVLVNIC</sequence>
<dbReference type="AlphaFoldDB" id="A0A132B9M8"/>
<keyword evidence="2" id="KW-1185">Reference proteome</keyword>
<dbReference type="EMBL" id="KQ947433">
    <property type="protein sequence ID" value="KUJ09112.1"/>
    <property type="molecule type" value="Genomic_DNA"/>
</dbReference>